<gene>
    <name evidence="2" type="ORF">ACFQS1_19785</name>
</gene>
<evidence type="ECO:0000259" key="1">
    <source>
        <dbReference type="Pfam" id="PF24030"/>
    </source>
</evidence>
<dbReference type="Proteomes" id="UP001596548">
    <property type="component" value="Unassembled WGS sequence"/>
</dbReference>
<protein>
    <recommendedName>
        <fullName evidence="1">DUF7341 domain-containing protein</fullName>
    </recommendedName>
</protein>
<dbReference type="RefSeq" id="WP_378970294.1">
    <property type="nucleotide sequence ID" value="NZ_JBHTBJ010000013.1"/>
</dbReference>
<evidence type="ECO:0000313" key="3">
    <source>
        <dbReference type="Proteomes" id="UP001596548"/>
    </source>
</evidence>
<dbReference type="InterPro" id="IPR055765">
    <property type="entry name" value="DUF7341"/>
</dbReference>
<evidence type="ECO:0000313" key="2">
    <source>
        <dbReference type="EMBL" id="MFC7276240.1"/>
    </source>
</evidence>
<dbReference type="EMBL" id="JBHTBJ010000013">
    <property type="protein sequence ID" value="MFC7276240.1"/>
    <property type="molecule type" value="Genomic_DNA"/>
</dbReference>
<name>A0ABW2HUW7_9ACTN</name>
<keyword evidence="3" id="KW-1185">Reference proteome</keyword>
<proteinExistence type="predicted"/>
<dbReference type="Pfam" id="PF24030">
    <property type="entry name" value="DUF7341"/>
    <property type="match status" value="1"/>
</dbReference>
<organism evidence="2 3">
    <name type="scientific">Paractinoplanes rhizophilus</name>
    <dbReference type="NCBI Taxonomy" id="1416877"/>
    <lineage>
        <taxon>Bacteria</taxon>
        <taxon>Bacillati</taxon>
        <taxon>Actinomycetota</taxon>
        <taxon>Actinomycetes</taxon>
        <taxon>Micromonosporales</taxon>
        <taxon>Micromonosporaceae</taxon>
        <taxon>Paractinoplanes</taxon>
    </lineage>
</organism>
<reference evidence="3" key="1">
    <citation type="journal article" date="2019" name="Int. J. Syst. Evol. Microbiol.">
        <title>The Global Catalogue of Microorganisms (GCM) 10K type strain sequencing project: providing services to taxonomists for standard genome sequencing and annotation.</title>
        <authorList>
            <consortium name="The Broad Institute Genomics Platform"/>
            <consortium name="The Broad Institute Genome Sequencing Center for Infectious Disease"/>
            <person name="Wu L."/>
            <person name="Ma J."/>
        </authorList>
    </citation>
    <scope>NUCLEOTIDE SEQUENCE [LARGE SCALE GENOMIC DNA]</scope>
    <source>
        <strain evidence="3">XZYJT-10</strain>
    </source>
</reference>
<comment type="caution">
    <text evidence="2">The sequence shown here is derived from an EMBL/GenBank/DDBJ whole genome shotgun (WGS) entry which is preliminary data.</text>
</comment>
<sequence>MTLLDQITGLADGLTDPHVNREPYTVWDGNRHRKTHHHVTVQHGLLTQLHRAVLPASVAGEGPGGGVPKSRPPLEIEALSRYRQITAAARRWCKDLGVDPRATPESTIRALVGAAGRMDDGEQRELLADLRRWVSWCRVYLGLEQIRRIAGARCPLADCAQLGSLRINLTTSYGMCTACGAAWDRDTIGVLAEHIRVARTTTPTEGAPA</sequence>
<accession>A0ABW2HUW7</accession>
<feature type="domain" description="DUF7341" evidence="1">
    <location>
        <begin position="32"/>
        <end position="135"/>
    </location>
</feature>